<evidence type="ECO:0000313" key="2">
    <source>
        <dbReference type="Proteomes" id="UP001384579"/>
    </source>
</evidence>
<keyword evidence="2" id="KW-1185">Reference proteome</keyword>
<dbReference type="RefSeq" id="WP_340518115.1">
    <property type="nucleotide sequence ID" value="NZ_JBBLXS010000017.1"/>
</dbReference>
<accession>A0ABU8YH71</accession>
<comment type="caution">
    <text evidence="1">The sequence shown here is derived from an EMBL/GenBank/DDBJ whole genome shotgun (WGS) entry which is preliminary data.</text>
</comment>
<dbReference type="InterPro" id="IPR025477">
    <property type="entry name" value="DUF4327"/>
</dbReference>
<proteinExistence type="predicted"/>
<dbReference type="EMBL" id="JBBLXS010000017">
    <property type="protein sequence ID" value="MEK0183695.1"/>
    <property type="molecule type" value="Genomic_DNA"/>
</dbReference>
<sequence>MIQSTIHPLQYSLDVIQDEARHLVHDGVLSRQQPIYTMCQFIPPREWACVECELEKCDFLLRDRIADLIGSEKWDND</sequence>
<dbReference type="Proteomes" id="UP001384579">
    <property type="component" value="Unassembled WGS sequence"/>
</dbReference>
<name>A0ABU8YH71_9CYAN</name>
<gene>
    <name evidence="1" type="ORF">WMG39_02405</name>
</gene>
<dbReference type="Pfam" id="PF14217">
    <property type="entry name" value="DUF4327"/>
    <property type="match status" value="1"/>
</dbReference>
<evidence type="ECO:0000313" key="1">
    <source>
        <dbReference type="EMBL" id="MEK0183695.1"/>
    </source>
</evidence>
<protein>
    <submittedName>
        <fullName evidence="1">DUF4327 family protein</fullName>
    </submittedName>
</protein>
<reference evidence="1 2" key="1">
    <citation type="journal article" date="2020" name="Harmful Algae">
        <title>Molecular and morphological characterization of a novel dihydroanatoxin-a producing Microcoleus species (cyanobacteria) from the Russian River, California, USA.</title>
        <authorList>
            <person name="Conklin K.Y."/>
            <person name="Stancheva R."/>
            <person name="Otten T.G."/>
            <person name="Fadness R."/>
            <person name="Boyer G.L."/>
            <person name="Read B."/>
            <person name="Zhang X."/>
            <person name="Sheath R.G."/>
        </authorList>
    </citation>
    <scope>NUCLEOTIDE SEQUENCE [LARGE SCALE GENOMIC DNA]</scope>
    <source>
        <strain evidence="1 2">PTRS2</strain>
    </source>
</reference>
<organism evidence="1 2">
    <name type="scientific">Microcoleus anatoxicus PTRS2</name>
    <dbReference type="NCBI Taxonomy" id="2705321"/>
    <lineage>
        <taxon>Bacteria</taxon>
        <taxon>Bacillati</taxon>
        <taxon>Cyanobacteriota</taxon>
        <taxon>Cyanophyceae</taxon>
        <taxon>Oscillatoriophycideae</taxon>
        <taxon>Oscillatoriales</taxon>
        <taxon>Microcoleaceae</taxon>
        <taxon>Microcoleus</taxon>
        <taxon>Microcoleus anatoxicus</taxon>
    </lineage>
</organism>